<accession>G0QP48</accession>
<keyword evidence="2" id="KW-1185">Reference proteome</keyword>
<dbReference type="Proteomes" id="UP000008983">
    <property type="component" value="Unassembled WGS sequence"/>
</dbReference>
<gene>
    <name evidence="1" type="ORF">IMG5_063860</name>
</gene>
<dbReference type="InParanoid" id="G0QP48"/>
<name>G0QP48_ICHMU</name>
<dbReference type="GeneID" id="14909183"/>
<evidence type="ECO:0000313" key="1">
    <source>
        <dbReference type="EMBL" id="EGR33014.1"/>
    </source>
</evidence>
<dbReference type="RefSeq" id="XP_004037000.1">
    <property type="nucleotide sequence ID" value="XM_004036952.1"/>
</dbReference>
<reference evidence="1 2" key="1">
    <citation type="submission" date="2011-07" db="EMBL/GenBank/DDBJ databases">
        <authorList>
            <person name="Coyne R."/>
            <person name="Brami D."/>
            <person name="Johnson J."/>
            <person name="Hostetler J."/>
            <person name="Hannick L."/>
            <person name="Clark T."/>
            <person name="Cassidy-Hanley D."/>
            <person name="Inman J."/>
        </authorList>
    </citation>
    <scope>NUCLEOTIDE SEQUENCE [LARGE SCALE GENOMIC DNA]</scope>
    <source>
        <strain evidence="1 2">G5</strain>
    </source>
</reference>
<dbReference type="EMBL" id="GL983522">
    <property type="protein sequence ID" value="EGR33014.1"/>
    <property type="molecule type" value="Genomic_DNA"/>
</dbReference>
<protein>
    <submittedName>
        <fullName evidence="1">Uncharacterized protein</fullName>
    </submittedName>
</protein>
<organism evidence="1 2">
    <name type="scientific">Ichthyophthirius multifiliis</name>
    <name type="common">White spot disease agent</name>
    <name type="synonym">Ich</name>
    <dbReference type="NCBI Taxonomy" id="5932"/>
    <lineage>
        <taxon>Eukaryota</taxon>
        <taxon>Sar</taxon>
        <taxon>Alveolata</taxon>
        <taxon>Ciliophora</taxon>
        <taxon>Intramacronucleata</taxon>
        <taxon>Oligohymenophorea</taxon>
        <taxon>Hymenostomatida</taxon>
        <taxon>Ophryoglenina</taxon>
        <taxon>Ichthyophthirius</taxon>
    </lineage>
</organism>
<sequence length="159" mass="19728">MKFQKQQTDKKTIQSILKKLQKIEFLHFKILILNQKTIIHLLIKIQKNINIKLWIYKNNYQKQNKNMSKKIKEKLNFQRIRKDLSKILTKLLFHSLIFQKKYLFQISINLFLKDQMLKFHNFKIKIIQKYNQFKKTHIQTKTINKLIQKNYFFLKRLIF</sequence>
<proteinExistence type="predicted"/>
<dbReference type="AlphaFoldDB" id="G0QP48"/>
<evidence type="ECO:0000313" key="2">
    <source>
        <dbReference type="Proteomes" id="UP000008983"/>
    </source>
</evidence>